<protein>
    <submittedName>
        <fullName evidence="1">Uncharacterized protein</fullName>
    </submittedName>
</protein>
<evidence type="ECO:0000313" key="1">
    <source>
        <dbReference type="EMBL" id="GBL93631.1"/>
    </source>
</evidence>
<comment type="caution">
    <text evidence="1">The sequence shown here is derived from an EMBL/GenBank/DDBJ whole genome shotgun (WGS) entry which is preliminary data.</text>
</comment>
<gene>
    <name evidence="1" type="ORF">AVEN_25628_1</name>
</gene>
<dbReference type="AlphaFoldDB" id="A0A4Y2BN22"/>
<dbReference type="EMBL" id="BGPR01000095">
    <property type="protein sequence ID" value="GBL93631.1"/>
    <property type="molecule type" value="Genomic_DNA"/>
</dbReference>
<proteinExistence type="predicted"/>
<organism evidence="1 2">
    <name type="scientific">Araneus ventricosus</name>
    <name type="common">Orbweaver spider</name>
    <name type="synonym">Epeira ventricosa</name>
    <dbReference type="NCBI Taxonomy" id="182803"/>
    <lineage>
        <taxon>Eukaryota</taxon>
        <taxon>Metazoa</taxon>
        <taxon>Ecdysozoa</taxon>
        <taxon>Arthropoda</taxon>
        <taxon>Chelicerata</taxon>
        <taxon>Arachnida</taxon>
        <taxon>Araneae</taxon>
        <taxon>Araneomorphae</taxon>
        <taxon>Entelegynae</taxon>
        <taxon>Araneoidea</taxon>
        <taxon>Araneidae</taxon>
        <taxon>Araneus</taxon>
    </lineage>
</organism>
<sequence length="102" mass="11737">MTQQAIFSKSCLEAYSSIRIRLKTWHPKRNIPLGLEDSFRREESRFLIRGGSRGRKTRFGPQRAQEVVDRTFGSPWGPQQAALWMPSRNPSAWVPRSTDSSC</sequence>
<reference evidence="1 2" key="1">
    <citation type="journal article" date="2019" name="Sci. Rep.">
        <title>Orb-weaving spider Araneus ventricosus genome elucidates the spidroin gene catalogue.</title>
        <authorList>
            <person name="Kono N."/>
            <person name="Nakamura H."/>
            <person name="Ohtoshi R."/>
            <person name="Moran D.A.P."/>
            <person name="Shinohara A."/>
            <person name="Yoshida Y."/>
            <person name="Fujiwara M."/>
            <person name="Mori M."/>
            <person name="Tomita M."/>
            <person name="Arakawa K."/>
        </authorList>
    </citation>
    <scope>NUCLEOTIDE SEQUENCE [LARGE SCALE GENOMIC DNA]</scope>
</reference>
<evidence type="ECO:0000313" key="2">
    <source>
        <dbReference type="Proteomes" id="UP000499080"/>
    </source>
</evidence>
<name>A0A4Y2BN22_ARAVE</name>
<keyword evidence="2" id="KW-1185">Reference proteome</keyword>
<accession>A0A4Y2BN22</accession>
<dbReference type="Proteomes" id="UP000499080">
    <property type="component" value="Unassembled WGS sequence"/>
</dbReference>